<keyword evidence="3" id="KW-0732">Signal</keyword>
<dbReference type="GO" id="GO:0016358">
    <property type="term" value="P:dendrite development"/>
    <property type="evidence" value="ECO:0007669"/>
    <property type="project" value="UniProtKB-ARBA"/>
</dbReference>
<dbReference type="SMART" id="SM00181">
    <property type="entry name" value="EGF"/>
    <property type="match status" value="1"/>
</dbReference>
<dbReference type="PROSITE" id="PS50026">
    <property type="entry name" value="EGF_3"/>
    <property type="match status" value="1"/>
</dbReference>
<accession>A0A8S4NNB8</accession>
<dbReference type="PROSITE" id="PS01186">
    <property type="entry name" value="EGF_2"/>
    <property type="match status" value="1"/>
</dbReference>
<reference evidence="9" key="1">
    <citation type="submission" date="2022-03" db="EMBL/GenBank/DDBJ databases">
        <authorList>
            <person name="Martin C."/>
        </authorList>
    </citation>
    <scope>NUCLEOTIDE SEQUENCE</scope>
</reference>
<evidence type="ECO:0000256" key="5">
    <source>
        <dbReference type="ARBA" id="ARBA00023157"/>
    </source>
</evidence>
<protein>
    <recommendedName>
        <fullName evidence="8">EGF-like domain-containing protein</fullName>
    </recommendedName>
</protein>
<keyword evidence="4" id="KW-0677">Repeat</keyword>
<dbReference type="SUPFAM" id="SSF57196">
    <property type="entry name" value="EGF/Laminin"/>
    <property type="match status" value="1"/>
</dbReference>
<feature type="disulfide bond" evidence="7">
    <location>
        <begin position="103"/>
        <end position="112"/>
    </location>
</feature>
<dbReference type="GO" id="GO:0001764">
    <property type="term" value="P:neuron migration"/>
    <property type="evidence" value="ECO:0007669"/>
    <property type="project" value="UniProtKB-ARBA"/>
</dbReference>
<evidence type="ECO:0000259" key="8">
    <source>
        <dbReference type="PROSITE" id="PS50026"/>
    </source>
</evidence>
<organism evidence="9 10">
    <name type="scientific">Owenia fusiformis</name>
    <name type="common">Polychaete worm</name>
    <dbReference type="NCBI Taxonomy" id="6347"/>
    <lineage>
        <taxon>Eukaryota</taxon>
        <taxon>Metazoa</taxon>
        <taxon>Spiralia</taxon>
        <taxon>Lophotrochozoa</taxon>
        <taxon>Annelida</taxon>
        <taxon>Polychaeta</taxon>
        <taxon>Sedentaria</taxon>
        <taxon>Canalipalpata</taxon>
        <taxon>Sabellida</taxon>
        <taxon>Oweniida</taxon>
        <taxon>Oweniidae</taxon>
        <taxon>Owenia</taxon>
    </lineage>
</organism>
<evidence type="ECO:0000313" key="9">
    <source>
        <dbReference type="EMBL" id="CAH1783112.1"/>
    </source>
</evidence>
<gene>
    <name evidence="9" type="ORF">OFUS_LOCUS9479</name>
</gene>
<evidence type="ECO:0000256" key="4">
    <source>
        <dbReference type="ARBA" id="ARBA00022737"/>
    </source>
</evidence>
<dbReference type="PRINTS" id="PR00010">
    <property type="entry name" value="EGFBLOOD"/>
</dbReference>
<dbReference type="AlphaFoldDB" id="A0A8S4NNB8"/>
<feature type="domain" description="EGF-like" evidence="8">
    <location>
        <begin position="78"/>
        <end position="113"/>
    </location>
</feature>
<dbReference type="OrthoDB" id="6160924at2759"/>
<dbReference type="PROSITE" id="PS00022">
    <property type="entry name" value="EGF_1"/>
    <property type="match status" value="2"/>
</dbReference>
<evidence type="ECO:0000256" key="7">
    <source>
        <dbReference type="PROSITE-ProRule" id="PRU00076"/>
    </source>
</evidence>
<sequence length="119" mass="13008">DGILEFTCTCDIPYSGYRCLAVDGGWCDWVEANSCDACSSNPVDEVFIRLCNCPQQKNGGVPCQGEALKFEPCSKTCDPCLRNPCLNGGTCFEAKRGGYTCNCLSEWDGKNCELDFNDC</sequence>
<dbReference type="FunFam" id="2.10.25.10:FF:000172">
    <property type="entry name" value="FAT atypical cadherin 3"/>
    <property type="match status" value="1"/>
</dbReference>
<evidence type="ECO:0000256" key="2">
    <source>
        <dbReference type="ARBA" id="ARBA00022536"/>
    </source>
</evidence>
<keyword evidence="5 7" id="KW-1015">Disulfide bond</keyword>
<keyword evidence="2 7" id="KW-0245">EGF-like domain</keyword>
<dbReference type="GO" id="GO:0048646">
    <property type="term" value="P:anatomical structure formation involved in morphogenesis"/>
    <property type="evidence" value="ECO:0007669"/>
    <property type="project" value="UniProtKB-ARBA"/>
</dbReference>
<keyword evidence="1" id="KW-0217">Developmental protein</keyword>
<evidence type="ECO:0000256" key="3">
    <source>
        <dbReference type="ARBA" id="ARBA00022729"/>
    </source>
</evidence>
<feature type="non-terminal residue" evidence="9">
    <location>
        <position position="1"/>
    </location>
</feature>
<evidence type="ECO:0000256" key="6">
    <source>
        <dbReference type="ARBA" id="ARBA00023180"/>
    </source>
</evidence>
<name>A0A8S4NNB8_OWEFU</name>
<dbReference type="Pfam" id="PF00008">
    <property type="entry name" value="EGF"/>
    <property type="match status" value="1"/>
</dbReference>
<proteinExistence type="predicted"/>
<evidence type="ECO:0000256" key="1">
    <source>
        <dbReference type="ARBA" id="ARBA00022473"/>
    </source>
</evidence>
<dbReference type="Proteomes" id="UP000749559">
    <property type="component" value="Unassembled WGS sequence"/>
</dbReference>
<evidence type="ECO:0000313" key="10">
    <source>
        <dbReference type="Proteomes" id="UP000749559"/>
    </source>
</evidence>
<dbReference type="GO" id="GO:0043005">
    <property type="term" value="C:neuron projection"/>
    <property type="evidence" value="ECO:0007669"/>
    <property type="project" value="UniProtKB-ARBA"/>
</dbReference>
<dbReference type="EMBL" id="CAIIXF020000005">
    <property type="protein sequence ID" value="CAH1783112.1"/>
    <property type="molecule type" value="Genomic_DNA"/>
</dbReference>
<dbReference type="GO" id="GO:0009887">
    <property type="term" value="P:animal organ morphogenesis"/>
    <property type="evidence" value="ECO:0007669"/>
    <property type="project" value="UniProtKB-ARBA"/>
</dbReference>
<feature type="non-terminal residue" evidence="9">
    <location>
        <position position="119"/>
    </location>
</feature>
<comment type="caution">
    <text evidence="7">Lacks conserved residue(s) required for the propagation of feature annotation.</text>
</comment>
<dbReference type="InterPro" id="IPR000742">
    <property type="entry name" value="EGF"/>
</dbReference>
<keyword evidence="6" id="KW-0325">Glycoprotein</keyword>
<dbReference type="GO" id="GO:0048667">
    <property type="term" value="P:cell morphogenesis involved in neuron differentiation"/>
    <property type="evidence" value="ECO:0007669"/>
    <property type="project" value="UniProtKB-ARBA"/>
</dbReference>
<keyword evidence="10" id="KW-1185">Reference proteome</keyword>
<dbReference type="Gene3D" id="2.10.25.10">
    <property type="entry name" value="Laminin"/>
    <property type="match status" value="1"/>
</dbReference>
<comment type="caution">
    <text evidence="9">The sequence shown here is derived from an EMBL/GenBank/DDBJ whole genome shotgun (WGS) entry which is preliminary data.</text>
</comment>